<dbReference type="EMBL" id="UGRY01000004">
    <property type="protein sequence ID" value="SUD47970.1"/>
    <property type="molecule type" value="Genomic_DNA"/>
</dbReference>
<feature type="transmembrane region" description="Helical" evidence="6">
    <location>
        <begin position="260"/>
        <end position="278"/>
    </location>
</feature>
<feature type="transmembrane region" description="Helical" evidence="6">
    <location>
        <begin position="138"/>
        <end position="164"/>
    </location>
</feature>
<feature type="transmembrane region" description="Helical" evidence="6">
    <location>
        <begin position="32"/>
        <end position="65"/>
    </location>
</feature>
<keyword evidence="3 6" id="KW-1133">Transmembrane helix</keyword>
<dbReference type="InterPro" id="IPR052185">
    <property type="entry name" value="IPC_Synthase-Related"/>
</dbReference>
<evidence type="ECO:0000256" key="2">
    <source>
        <dbReference type="ARBA" id="ARBA00022692"/>
    </source>
</evidence>
<sequence length="326" mass="36108">MAGLWTESSQTTADDAPGAPPGRPTVRAVVRYTYLTALVVTVLAGGLPSGRLVEAAWILTGVVAFTIDRPWRDHLRVLVDWLPLIGALVVYDVTRDLADTLGMPLRMGELVAADRALFGGALPTVWLQEHLASDGEPWWTPIIGVVYTTHFIVPWAVAAIFYVYSRPLWARYMRRILILSYLALLTYILVPAAPPWYASREGAITEEVRRISGFGLGLVPSDTSAGWLEQHGNYVAALPSLHTAFAVLVTVTLWPLLTSWWLRVPLALFPAAMSFTLVYGGEHYVVDVLLGFAYVGITALLAGLWERRTRLRRREPVAETPELVHR</sequence>
<dbReference type="PANTHER" id="PTHR31310:SF7">
    <property type="entry name" value="PA-PHOSPHATASE RELATED-FAMILY PROTEIN DDB_G0268928"/>
    <property type="match status" value="1"/>
</dbReference>
<evidence type="ECO:0000256" key="3">
    <source>
        <dbReference type="ARBA" id="ARBA00022989"/>
    </source>
</evidence>
<gene>
    <name evidence="8" type="ORF">NCTC1934_05296</name>
</gene>
<evidence type="ECO:0000256" key="5">
    <source>
        <dbReference type="SAM" id="MobiDB-lite"/>
    </source>
</evidence>
<organism evidence="8 9">
    <name type="scientific">Nocardia otitidiscaviarum</name>
    <dbReference type="NCBI Taxonomy" id="1823"/>
    <lineage>
        <taxon>Bacteria</taxon>
        <taxon>Bacillati</taxon>
        <taxon>Actinomycetota</taxon>
        <taxon>Actinomycetes</taxon>
        <taxon>Mycobacteriales</taxon>
        <taxon>Nocardiaceae</taxon>
        <taxon>Nocardia</taxon>
    </lineage>
</organism>
<accession>A0A379JHP2</accession>
<dbReference type="InterPro" id="IPR026841">
    <property type="entry name" value="Aur1/Ipt1"/>
</dbReference>
<protein>
    <submittedName>
        <fullName evidence="8">PAP2 superfamily</fullName>
    </submittedName>
</protein>
<dbReference type="STRING" id="1406858.GCA_000710895_03885"/>
<keyword evidence="4 6" id="KW-0472">Membrane</keyword>
<comment type="subcellular location">
    <subcellularLocation>
        <location evidence="1">Membrane</location>
        <topology evidence="1">Multi-pass membrane protein</topology>
    </subcellularLocation>
</comment>
<dbReference type="Pfam" id="PF14378">
    <property type="entry name" value="PAP2_3"/>
    <property type="match status" value="1"/>
</dbReference>
<dbReference type="SUPFAM" id="SSF48317">
    <property type="entry name" value="Acid phosphatase/Vanadium-dependent haloperoxidase"/>
    <property type="match status" value="1"/>
</dbReference>
<evidence type="ECO:0000256" key="1">
    <source>
        <dbReference type="ARBA" id="ARBA00004141"/>
    </source>
</evidence>
<dbReference type="AlphaFoldDB" id="A0A379JHP2"/>
<dbReference type="GO" id="GO:0016020">
    <property type="term" value="C:membrane"/>
    <property type="evidence" value="ECO:0007669"/>
    <property type="project" value="UniProtKB-SubCell"/>
</dbReference>
<keyword evidence="2 6" id="KW-0812">Transmembrane</keyword>
<dbReference type="InterPro" id="IPR036938">
    <property type="entry name" value="PAP2/HPO_sf"/>
</dbReference>
<feature type="region of interest" description="Disordered" evidence="5">
    <location>
        <begin position="1"/>
        <end position="22"/>
    </location>
</feature>
<feature type="transmembrane region" description="Helical" evidence="6">
    <location>
        <begin position="284"/>
        <end position="305"/>
    </location>
</feature>
<evidence type="ECO:0000313" key="9">
    <source>
        <dbReference type="Proteomes" id="UP000255467"/>
    </source>
</evidence>
<evidence type="ECO:0000256" key="4">
    <source>
        <dbReference type="ARBA" id="ARBA00023136"/>
    </source>
</evidence>
<proteinExistence type="predicted"/>
<feature type="transmembrane region" description="Helical" evidence="6">
    <location>
        <begin position="176"/>
        <end position="197"/>
    </location>
</feature>
<keyword evidence="9" id="KW-1185">Reference proteome</keyword>
<dbReference type="Gene3D" id="1.20.144.10">
    <property type="entry name" value="Phosphatidic acid phosphatase type 2/haloperoxidase"/>
    <property type="match status" value="1"/>
</dbReference>
<evidence type="ECO:0000259" key="7">
    <source>
        <dbReference type="Pfam" id="PF14378"/>
    </source>
</evidence>
<name>A0A379JHP2_9NOCA</name>
<dbReference type="PANTHER" id="PTHR31310">
    <property type="match status" value="1"/>
</dbReference>
<feature type="domain" description="Inositolphosphotransferase Aur1/Ipt1" evidence="7">
    <location>
        <begin position="110"/>
        <end position="300"/>
    </location>
</feature>
<dbReference type="Proteomes" id="UP000255467">
    <property type="component" value="Unassembled WGS sequence"/>
</dbReference>
<dbReference type="OrthoDB" id="629685at2"/>
<reference evidence="8 9" key="1">
    <citation type="submission" date="2018-06" db="EMBL/GenBank/DDBJ databases">
        <authorList>
            <consortium name="Pathogen Informatics"/>
            <person name="Doyle S."/>
        </authorList>
    </citation>
    <scope>NUCLEOTIDE SEQUENCE [LARGE SCALE GENOMIC DNA]</scope>
    <source>
        <strain evidence="8 9">NCTC1934</strain>
    </source>
</reference>
<feature type="compositionally biased region" description="Polar residues" evidence="5">
    <location>
        <begin position="1"/>
        <end position="10"/>
    </location>
</feature>
<evidence type="ECO:0000256" key="6">
    <source>
        <dbReference type="SAM" id="Phobius"/>
    </source>
</evidence>
<feature type="transmembrane region" description="Helical" evidence="6">
    <location>
        <begin position="234"/>
        <end position="253"/>
    </location>
</feature>
<evidence type="ECO:0000313" key="8">
    <source>
        <dbReference type="EMBL" id="SUD47970.1"/>
    </source>
</evidence>